<evidence type="ECO:0000313" key="1">
    <source>
        <dbReference type="EMBL" id="RJG49874.1"/>
    </source>
</evidence>
<reference evidence="1 2" key="1">
    <citation type="submission" date="2018-08" db="EMBL/GenBank/DDBJ databases">
        <title>Sphingobium sp. EO9.</title>
        <authorList>
            <person name="Park Y."/>
            <person name="Kim K.H."/>
            <person name="Jeon C.O."/>
        </authorList>
    </citation>
    <scope>NUCLEOTIDE SEQUENCE [LARGE SCALE GENOMIC DNA]</scope>
    <source>
        <strain evidence="1 2">EO9</strain>
    </source>
</reference>
<dbReference type="Proteomes" id="UP000283469">
    <property type="component" value="Unassembled WGS sequence"/>
</dbReference>
<dbReference type="AlphaFoldDB" id="A0A418YHR0"/>
<sequence>MPGDDDFELWLGRIGAKDRSVGQTLARARRAGGVASARGRRFTGAAIGRGAGVGRVLGASQRMTGLRARRVIVKARIVKLGGKGMAAAAHLRYLQRDGTTREGERGALYGADVDRVDGKAFLARGQGDRHQFRFIVAPEDGAEYDDLKPLVRRLMSQAEKDLGTRLDWVAVDHFNTGHPHSHVMLRGVDERGKDLVIARDYLTQGLRSRAEELVSLDLGPRTTHEIMAAQDREIGQERFTGIDRRLLREANGDRQLMVTTSDPREHALRIGRLRTLERLGLASEGKAGQWTLDPDLEPTLRQMGERGDIIRTLNRELREAGIARPPQDHALFDSGDPSAKPIIGRLVATGLSDEHRDRRYMIIDGIDGRSHYADIGEDQSVHAKGTILRLSPRPAEVRTVDRTVAAIASEHDGKYSVDIHLRHDPAMSESGAQAHVRRLEAMRRSIGRPERLADGTWQVGSDHLADALAHEQRQGLKAPVIIETLSHQPLEQLPAHDGETWLDRQLTAATPVPLQRGFGAEVRGAMQQRRQWLVDQQLAEGEEGVTRYRRNMLQLLQRRELDRVISGIEQDTGLAHRQPHADAPIEGVYRRAVQVGDRRYALIEHAQEFSLVPWRPVLERAVGKSVSGVMRGEGISWTIGTRARGLGIS</sequence>
<dbReference type="Pfam" id="PF11843">
    <property type="entry name" value="DUF3363"/>
    <property type="match status" value="1"/>
</dbReference>
<proteinExistence type="predicted"/>
<accession>A0A418YHR0</accession>
<protein>
    <submittedName>
        <fullName evidence="1">DUF3363 domain-containing protein</fullName>
    </submittedName>
</protein>
<organism evidence="1 2">
    <name type="scientific">Sphingobium terrigena</name>
    <dbReference type="NCBI Taxonomy" id="2304063"/>
    <lineage>
        <taxon>Bacteria</taxon>
        <taxon>Pseudomonadati</taxon>
        <taxon>Pseudomonadota</taxon>
        <taxon>Alphaproteobacteria</taxon>
        <taxon>Sphingomonadales</taxon>
        <taxon>Sphingomonadaceae</taxon>
        <taxon>Sphingobium</taxon>
    </lineage>
</organism>
<dbReference type="NCBIfam" id="NF041267">
    <property type="entry name" value="relax_RlxS"/>
    <property type="match status" value="1"/>
</dbReference>
<comment type="caution">
    <text evidence="1">The sequence shown here is derived from an EMBL/GenBank/DDBJ whole genome shotgun (WGS) entry which is preliminary data.</text>
</comment>
<name>A0A418YHR0_9SPHN</name>
<dbReference type="OrthoDB" id="9809969at2"/>
<dbReference type="InterPro" id="IPR021795">
    <property type="entry name" value="DUF3363"/>
</dbReference>
<dbReference type="EMBL" id="QVRA01000060">
    <property type="protein sequence ID" value="RJG49874.1"/>
    <property type="molecule type" value="Genomic_DNA"/>
</dbReference>
<evidence type="ECO:0000313" key="2">
    <source>
        <dbReference type="Proteomes" id="UP000283469"/>
    </source>
</evidence>
<dbReference type="RefSeq" id="WP_119750723.1">
    <property type="nucleotide sequence ID" value="NZ_QVRA01000060.1"/>
</dbReference>
<keyword evidence="2" id="KW-1185">Reference proteome</keyword>
<gene>
    <name evidence="1" type="ORF">D0Z70_24030</name>
</gene>